<dbReference type="InterPro" id="IPR051951">
    <property type="entry name" value="UNC-93_regulatory"/>
</dbReference>
<keyword evidence="3 6" id="KW-0812">Transmembrane</keyword>
<reference evidence="9" key="1">
    <citation type="submission" date="2012-12" db="EMBL/GenBank/DDBJ databases">
        <authorList>
            <person name="Hellsten U."/>
            <person name="Grimwood J."/>
            <person name="Chapman J.A."/>
            <person name="Shapiro H."/>
            <person name="Aerts A."/>
            <person name="Otillar R.P."/>
            <person name="Terry A.Y."/>
            <person name="Boore J.L."/>
            <person name="Simakov O."/>
            <person name="Marletaz F."/>
            <person name="Cho S.-J."/>
            <person name="Edsinger-Gonzales E."/>
            <person name="Havlak P."/>
            <person name="Kuo D.-H."/>
            <person name="Larsson T."/>
            <person name="Lv J."/>
            <person name="Arendt D."/>
            <person name="Savage R."/>
            <person name="Osoegawa K."/>
            <person name="de Jong P."/>
            <person name="Lindberg D.R."/>
            <person name="Seaver E.C."/>
            <person name="Weisblat D.A."/>
            <person name="Putnam N.H."/>
            <person name="Grigoriev I.V."/>
            <person name="Rokhsar D.S."/>
        </authorList>
    </citation>
    <scope>NUCLEOTIDE SEQUENCE</scope>
    <source>
        <strain evidence="9">I ESC-2004</strain>
    </source>
</reference>
<evidence type="ECO:0008006" key="10">
    <source>
        <dbReference type="Google" id="ProtNLM"/>
    </source>
</evidence>
<comment type="subcellular location">
    <subcellularLocation>
        <location evidence="1">Membrane</location>
        <topology evidence="1">Multi-pass membrane protein</topology>
    </subcellularLocation>
</comment>
<evidence type="ECO:0000313" key="7">
    <source>
        <dbReference type="EMBL" id="ELT91687.1"/>
    </source>
</evidence>
<feature type="transmembrane region" description="Helical" evidence="6">
    <location>
        <begin position="313"/>
        <end position="334"/>
    </location>
</feature>
<evidence type="ECO:0000256" key="1">
    <source>
        <dbReference type="ARBA" id="ARBA00004141"/>
    </source>
</evidence>
<dbReference type="PANTHER" id="PTHR19444">
    <property type="entry name" value="UNC-93 RELATED"/>
    <property type="match status" value="1"/>
</dbReference>
<accession>R7TDU6</accession>
<dbReference type="HOGENOM" id="CLU_025356_1_0_1"/>
<dbReference type="InterPro" id="IPR010291">
    <property type="entry name" value="Ion_channel_UNC-93"/>
</dbReference>
<evidence type="ECO:0000256" key="2">
    <source>
        <dbReference type="ARBA" id="ARBA00009172"/>
    </source>
</evidence>
<dbReference type="Gene3D" id="1.20.1250.20">
    <property type="entry name" value="MFS general substrate transporter like domains"/>
    <property type="match status" value="1"/>
</dbReference>
<evidence type="ECO:0000256" key="3">
    <source>
        <dbReference type="ARBA" id="ARBA00022692"/>
    </source>
</evidence>
<reference evidence="8" key="3">
    <citation type="submission" date="2015-06" db="UniProtKB">
        <authorList>
            <consortium name="EnsemblMetazoa"/>
        </authorList>
    </citation>
    <scope>IDENTIFICATION</scope>
</reference>
<feature type="transmembrane region" description="Helical" evidence="6">
    <location>
        <begin position="404"/>
        <end position="421"/>
    </location>
</feature>
<evidence type="ECO:0000313" key="8">
    <source>
        <dbReference type="EnsemblMetazoa" id="CapteP185888"/>
    </source>
</evidence>
<feature type="transmembrane region" description="Helical" evidence="6">
    <location>
        <begin position="285"/>
        <end position="306"/>
    </location>
</feature>
<feature type="transmembrane region" description="Helical" evidence="6">
    <location>
        <begin position="25"/>
        <end position="46"/>
    </location>
</feature>
<reference evidence="7 9" key="2">
    <citation type="journal article" date="2013" name="Nature">
        <title>Insights into bilaterian evolution from three spiralian genomes.</title>
        <authorList>
            <person name="Simakov O."/>
            <person name="Marletaz F."/>
            <person name="Cho S.J."/>
            <person name="Edsinger-Gonzales E."/>
            <person name="Havlak P."/>
            <person name="Hellsten U."/>
            <person name="Kuo D.H."/>
            <person name="Larsson T."/>
            <person name="Lv J."/>
            <person name="Arendt D."/>
            <person name="Savage R."/>
            <person name="Osoegawa K."/>
            <person name="de Jong P."/>
            <person name="Grimwood J."/>
            <person name="Chapman J.A."/>
            <person name="Shapiro H."/>
            <person name="Aerts A."/>
            <person name="Otillar R.P."/>
            <person name="Terry A.Y."/>
            <person name="Boore J.L."/>
            <person name="Grigoriev I.V."/>
            <person name="Lindberg D.R."/>
            <person name="Seaver E.C."/>
            <person name="Weisblat D.A."/>
            <person name="Putnam N.H."/>
            <person name="Rokhsar D.S."/>
        </authorList>
    </citation>
    <scope>NUCLEOTIDE SEQUENCE</scope>
    <source>
        <strain evidence="7 9">I ESC-2004</strain>
    </source>
</reference>
<organism evidence="7">
    <name type="scientific">Capitella teleta</name>
    <name type="common">Polychaete worm</name>
    <dbReference type="NCBI Taxonomy" id="283909"/>
    <lineage>
        <taxon>Eukaryota</taxon>
        <taxon>Metazoa</taxon>
        <taxon>Spiralia</taxon>
        <taxon>Lophotrochozoa</taxon>
        <taxon>Annelida</taxon>
        <taxon>Polychaeta</taxon>
        <taxon>Sedentaria</taxon>
        <taxon>Scolecida</taxon>
        <taxon>Capitellidae</taxon>
        <taxon>Capitella</taxon>
    </lineage>
</organism>
<gene>
    <name evidence="7" type="ORF">CAPTEDRAFT_185888</name>
</gene>
<dbReference type="EMBL" id="AMQN01002908">
    <property type="status" value="NOT_ANNOTATED_CDS"/>
    <property type="molecule type" value="Genomic_DNA"/>
</dbReference>
<dbReference type="OrthoDB" id="10010517at2759"/>
<dbReference type="InterPro" id="IPR036259">
    <property type="entry name" value="MFS_trans_sf"/>
</dbReference>
<dbReference type="GO" id="GO:0016020">
    <property type="term" value="C:membrane"/>
    <property type="evidence" value="ECO:0007669"/>
    <property type="project" value="UniProtKB-SubCell"/>
</dbReference>
<dbReference type="AlphaFoldDB" id="R7TDU6"/>
<dbReference type="EMBL" id="KB310391">
    <property type="protein sequence ID" value="ELT91687.1"/>
    <property type="molecule type" value="Genomic_DNA"/>
</dbReference>
<sequence length="438" mass="47540">MFMFTAFVSLQGLQSTLNPGQGVGVASLSCVYAATLVSCFLAPAIISRLTTKGTIVASYAVFLVYAVANVYPMLSTMVASSVLLGLSTGPLWSAQSTYLTTLAIHYARTSRQLHESTINHFNGIFSGILQTSQVWGNLVSAGILSASNHTLHLSHNINASTTRYVCGAHECSPTGHFNDDEDLPHFLGPIPLMMRVYLLAFHAGCALLAIGCTVLLLDRNPSKDDSTTTVSLSSQQLFFASLQILRDTRIQMLLPIVAFTGLEQGFVMGDFTKSYVNCALGIHKIGHVLVCYGAVNAMSSMCIGVIAKHIKRLPILVAGTLFNVGQLLVLLWWRPDQEDVPMFYVIASCIGLCDAIWQTQSNTLFGVLFPEQQEAAFACYRMFQALGLSVAYGYSHYLCVSTKVYIMGGVLSVGLVLYAAIEFRLHQLKKFGASIVLL</sequence>
<comment type="similarity">
    <text evidence="2">Belongs to the unc-93 family.</text>
</comment>
<evidence type="ECO:0000256" key="4">
    <source>
        <dbReference type="ARBA" id="ARBA00022989"/>
    </source>
</evidence>
<feature type="transmembrane region" description="Helical" evidence="6">
    <location>
        <begin position="53"/>
        <end position="71"/>
    </location>
</feature>
<dbReference type="STRING" id="283909.R7TDU6"/>
<keyword evidence="5 6" id="KW-0472">Membrane</keyword>
<name>R7TDU6_CAPTE</name>
<dbReference type="SUPFAM" id="SSF103473">
    <property type="entry name" value="MFS general substrate transporter"/>
    <property type="match status" value="1"/>
</dbReference>
<evidence type="ECO:0000256" key="5">
    <source>
        <dbReference type="ARBA" id="ARBA00023136"/>
    </source>
</evidence>
<dbReference type="Proteomes" id="UP000014760">
    <property type="component" value="Unassembled WGS sequence"/>
</dbReference>
<evidence type="ECO:0000256" key="6">
    <source>
        <dbReference type="SAM" id="Phobius"/>
    </source>
</evidence>
<feature type="transmembrane region" description="Helical" evidence="6">
    <location>
        <begin position="91"/>
        <end position="107"/>
    </location>
</feature>
<protein>
    <recommendedName>
        <fullName evidence="10">UNC93-like protein</fullName>
    </recommendedName>
</protein>
<proteinExistence type="inferred from homology"/>
<dbReference type="OMA" id="YFLCVQT"/>
<keyword evidence="4 6" id="KW-1133">Transmembrane helix</keyword>
<keyword evidence="9" id="KW-1185">Reference proteome</keyword>
<dbReference type="EnsemblMetazoa" id="CapteT185888">
    <property type="protein sequence ID" value="CapteP185888"/>
    <property type="gene ID" value="CapteG185888"/>
</dbReference>
<evidence type="ECO:0000313" key="9">
    <source>
        <dbReference type="Proteomes" id="UP000014760"/>
    </source>
</evidence>
<dbReference type="Pfam" id="PF05978">
    <property type="entry name" value="UNC-93"/>
    <property type="match status" value="1"/>
</dbReference>
<dbReference type="PANTHER" id="PTHR19444:SF13">
    <property type="entry name" value="PROTEIN UNC-93 HOMOLOG A"/>
    <property type="match status" value="1"/>
</dbReference>
<feature type="transmembrane region" description="Helical" evidence="6">
    <location>
        <begin position="196"/>
        <end position="217"/>
    </location>
</feature>